<dbReference type="HOGENOM" id="CLU_2360278_0_0_1"/>
<keyword evidence="2" id="KW-1185">Reference proteome</keyword>
<gene>
    <name evidence="1" type="ORF">F503_01532</name>
</gene>
<dbReference type="AlphaFoldDB" id="S3BUV6"/>
<dbReference type="VEuPathDB" id="FungiDB:F503_01532"/>
<dbReference type="EMBL" id="KE148170">
    <property type="protein sequence ID" value="EPE03196.1"/>
    <property type="molecule type" value="Genomic_DNA"/>
</dbReference>
<sequence>MYIHRRHQAKIQSGVWRWRVEKRSNQVPLLPTLGSQSTRNHLWEEERAAVHSNAHSRVHWQNWQETQSNRGAAATNARYLFVRLAVAPLHPTVAQL</sequence>
<reference evidence="1 2" key="1">
    <citation type="journal article" date="2013" name="BMC Genomics">
        <title>The genome and transcriptome of the pine saprophyte Ophiostoma piceae, and a comparison with the bark beetle-associated pine pathogen Grosmannia clavigera.</title>
        <authorList>
            <person name="Haridas S."/>
            <person name="Wang Y."/>
            <person name="Lim L."/>
            <person name="Massoumi Alamouti S."/>
            <person name="Jackman S."/>
            <person name="Docking R."/>
            <person name="Robertson G."/>
            <person name="Birol I."/>
            <person name="Bohlmann J."/>
            <person name="Breuil C."/>
        </authorList>
    </citation>
    <scope>NUCLEOTIDE SEQUENCE [LARGE SCALE GENOMIC DNA]</scope>
    <source>
        <strain evidence="1 2">UAMH 11346</strain>
    </source>
</reference>
<dbReference type="Proteomes" id="UP000016923">
    <property type="component" value="Unassembled WGS sequence"/>
</dbReference>
<evidence type="ECO:0000313" key="2">
    <source>
        <dbReference type="Proteomes" id="UP000016923"/>
    </source>
</evidence>
<evidence type="ECO:0000313" key="1">
    <source>
        <dbReference type="EMBL" id="EPE03196.1"/>
    </source>
</evidence>
<name>S3BUV6_OPHP1</name>
<organism evidence="1 2">
    <name type="scientific">Ophiostoma piceae (strain UAMH 11346)</name>
    <name type="common">Sap stain fungus</name>
    <dbReference type="NCBI Taxonomy" id="1262450"/>
    <lineage>
        <taxon>Eukaryota</taxon>
        <taxon>Fungi</taxon>
        <taxon>Dikarya</taxon>
        <taxon>Ascomycota</taxon>
        <taxon>Pezizomycotina</taxon>
        <taxon>Sordariomycetes</taxon>
        <taxon>Sordariomycetidae</taxon>
        <taxon>Ophiostomatales</taxon>
        <taxon>Ophiostomataceae</taxon>
        <taxon>Ophiostoma</taxon>
    </lineage>
</organism>
<proteinExistence type="predicted"/>
<accession>S3BUV6</accession>
<protein>
    <submittedName>
        <fullName evidence="1">Uncharacterized protein</fullName>
    </submittedName>
</protein>